<dbReference type="STRING" id="1213857.A0A484FGF2"/>
<dbReference type="AlphaFoldDB" id="A0A484FGF2"/>
<evidence type="ECO:0000256" key="4">
    <source>
        <dbReference type="ARBA" id="ARBA00023242"/>
    </source>
</evidence>
<dbReference type="CDD" id="cd00610">
    <property type="entry name" value="OAT_like"/>
    <property type="match status" value="1"/>
</dbReference>
<dbReference type="InterPro" id="IPR015422">
    <property type="entry name" value="PyrdxlP-dep_Trfase_small"/>
</dbReference>
<comment type="similarity">
    <text evidence="2">Belongs to the class-III pyridoxal-phosphate-dependent aminotransferase family.</text>
</comment>
<dbReference type="NCBIfam" id="NF005685">
    <property type="entry name" value="PRK07483.1"/>
    <property type="match status" value="1"/>
</dbReference>
<dbReference type="InterPro" id="IPR036864">
    <property type="entry name" value="Zn2-C6_fun-type_DNA-bd_sf"/>
</dbReference>
<keyword evidence="6" id="KW-0808">Transferase</keyword>
<evidence type="ECO:0000313" key="6">
    <source>
        <dbReference type="EMBL" id="TDZ17519.1"/>
    </source>
</evidence>
<dbReference type="Pfam" id="PF11951">
    <property type="entry name" value="Fungal_trans_2"/>
    <property type="match status" value="1"/>
</dbReference>
<dbReference type="GO" id="GO:0008270">
    <property type="term" value="F:zinc ion binding"/>
    <property type="evidence" value="ECO:0007669"/>
    <property type="project" value="InterPro"/>
</dbReference>
<dbReference type="SUPFAM" id="SSF53383">
    <property type="entry name" value="PLP-dependent transferases"/>
    <property type="match status" value="1"/>
</dbReference>
<proteinExistence type="inferred from homology"/>
<dbReference type="Gene3D" id="3.40.640.10">
    <property type="entry name" value="Type I PLP-dependent aspartate aminotransferase-like (Major domain)"/>
    <property type="match status" value="1"/>
</dbReference>
<dbReference type="InterPro" id="IPR015424">
    <property type="entry name" value="PyrdxlP-dep_Trfase"/>
</dbReference>
<keyword evidence="6" id="KW-0032">Aminotransferase</keyword>
<comment type="cofactor">
    <cofactor evidence="1">
        <name>pyridoxal 5'-phosphate</name>
        <dbReference type="ChEBI" id="CHEBI:597326"/>
    </cofactor>
</comment>
<dbReference type="InterPro" id="IPR021858">
    <property type="entry name" value="Fun_TF"/>
</dbReference>
<keyword evidence="7" id="KW-1185">Reference proteome</keyword>
<comment type="caution">
    <text evidence="6">The sequence shown here is derived from an EMBL/GenBank/DDBJ whole genome shotgun (WGS) entry which is preliminary data.</text>
</comment>
<name>A0A484FGF2_COLOR</name>
<dbReference type="PROSITE" id="PS50048">
    <property type="entry name" value="ZN2_CY6_FUNGAL_2"/>
    <property type="match status" value="1"/>
</dbReference>
<dbReference type="GO" id="GO:0030170">
    <property type="term" value="F:pyridoxal phosphate binding"/>
    <property type="evidence" value="ECO:0007669"/>
    <property type="project" value="InterPro"/>
</dbReference>
<evidence type="ECO:0000256" key="3">
    <source>
        <dbReference type="ARBA" id="ARBA00022898"/>
    </source>
</evidence>
<evidence type="ECO:0000256" key="1">
    <source>
        <dbReference type="ARBA" id="ARBA00001933"/>
    </source>
</evidence>
<dbReference type="CDD" id="cd00067">
    <property type="entry name" value="GAL4"/>
    <property type="match status" value="1"/>
</dbReference>
<reference evidence="7" key="1">
    <citation type="journal article" date="2013" name="New Phytol.">
        <title>Comparative genomic and transcriptomic analyses reveal the hemibiotrophic stage shift of Colletotrichum fungi.</title>
        <authorList>
            <person name="Gan P."/>
            <person name="Ikeda K."/>
            <person name="Irieda H."/>
            <person name="Narusaka M."/>
            <person name="O'Connell R.J."/>
            <person name="Narusaka Y."/>
            <person name="Takano Y."/>
            <person name="Kubo Y."/>
            <person name="Shirasu K."/>
        </authorList>
    </citation>
    <scope>NUCLEOTIDE SEQUENCE [LARGE SCALE GENOMIC DNA]</scope>
    <source>
        <strain evidence="7">104-T / ATCC 96160 / CBS 514.97 / LARS 414 / MAFF 240422</strain>
    </source>
</reference>
<dbReference type="Gene3D" id="3.90.1150.10">
    <property type="entry name" value="Aspartate Aminotransferase, domain 1"/>
    <property type="match status" value="1"/>
</dbReference>
<dbReference type="Pfam" id="PF00172">
    <property type="entry name" value="Zn_clus"/>
    <property type="match status" value="1"/>
</dbReference>
<dbReference type="PANTHER" id="PTHR43094">
    <property type="entry name" value="AMINOTRANSFERASE"/>
    <property type="match status" value="1"/>
</dbReference>
<gene>
    <name evidence="6" type="ORF">Cob_v009509</name>
</gene>
<dbReference type="InterPro" id="IPR005814">
    <property type="entry name" value="Aminotrans_3"/>
</dbReference>
<dbReference type="InterPro" id="IPR015421">
    <property type="entry name" value="PyrdxlP-dep_Trfase_major"/>
</dbReference>
<dbReference type="Pfam" id="PF00202">
    <property type="entry name" value="Aminotran_3"/>
    <property type="match status" value="1"/>
</dbReference>
<evidence type="ECO:0000256" key="2">
    <source>
        <dbReference type="ARBA" id="ARBA00008954"/>
    </source>
</evidence>
<feature type="domain" description="Zn(2)-C6 fungal-type" evidence="5">
    <location>
        <begin position="70"/>
        <end position="101"/>
    </location>
</feature>
<protein>
    <submittedName>
        <fullName evidence="6">Aminotransferase</fullName>
    </submittedName>
</protein>
<dbReference type="FunFam" id="3.40.640.10:FF:000004">
    <property type="entry name" value="Acetylornithine aminotransferase"/>
    <property type="match status" value="1"/>
</dbReference>
<dbReference type="GO" id="GO:0005829">
    <property type="term" value="C:cytosol"/>
    <property type="evidence" value="ECO:0007669"/>
    <property type="project" value="TreeGrafter"/>
</dbReference>
<dbReference type="SUPFAM" id="SSF57701">
    <property type="entry name" value="Zn2/Cys6 DNA-binding domain"/>
    <property type="match status" value="1"/>
</dbReference>
<dbReference type="PANTHER" id="PTHR43094:SF1">
    <property type="entry name" value="AMINOTRANSFERASE CLASS-III"/>
    <property type="match status" value="1"/>
</dbReference>
<evidence type="ECO:0000313" key="7">
    <source>
        <dbReference type="Proteomes" id="UP000014480"/>
    </source>
</evidence>
<dbReference type="GO" id="GO:0008483">
    <property type="term" value="F:transaminase activity"/>
    <property type="evidence" value="ECO:0007669"/>
    <property type="project" value="UniProtKB-KW"/>
</dbReference>
<dbReference type="EMBL" id="AMCV02000028">
    <property type="protein sequence ID" value="TDZ17519.1"/>
    <property type="molecule type" value="Genomic_DNA"/>
</dbReference>
<accession>A0A484FGF2</accession>
<evidence type="ECO:0000259" key="5">
    <source>
        <dbReference type="PROSITE" id="PS50048"/>
    </source>
</evidence>
<organism evidence="6 7">
    <name type="scientific">Colletotrichum orbiculare (strain 104-T / ATCC 96160 / CBS 514.97 / LARS 414 / MAFF 240422)</name>
    <name type="common">Cucumber anthracnose fungus</name>
    <name type="synonym">Colletotrichum lagenarium</name>
    <dbReference type="NCBI Taxonomy" id="1213857"/>
    <lineage>
        <taxon>Eukaryota</taxon>
        <taxon>Fungi</taxon>
        <taxon>Dikarya</taxon>
        <taxon>Ascomycota</taxon>
        <taxon>Pezizomycotina</taxon>
        <taxon>Sordariomycetes</taxon>
        <taxon>Hypocreomycetidae</taxon>
        <taxon>Glomerellales</taxon>
        <taxon>Glomerellaceae</taxon>
        <taxon>Colletotrichum</taxon>
        <taxon>Colletotrichum orbiculare species complex</taxon>
    </lineage>
</organism>
<dbReference type="InterPro" id="IPR001138">
    <property type="entry name" value="Zn2Cys6_DnaBD"/>
</dbReference>
<dbReference type="GO" id="GO:0000981">
    <property type="term" value="F:DNA-binding transcription factor activity, RNA polymerase II-specific"/>
    <property type="evidence" value="ECO:0007669"/>
    <property type="project" value="InterPro"/>
</dbReference>
<dbReference type="Proteomes" id="UP000014480">
    <property type="component" value="Unassembled WGS sequence"/>
</dbReference>
<keyword evidence="4" id="KW-0539">Nucleus</keyword>
<dbReference type="OrthoDB" id="5419315at2759"/>
<sequence>MPTRYYVTSPKSLPLPVYAKYALLLSSSRSLCVSVSAYHHRELASCRRTSGLKPKTETRRRKGSKHDKTGCLTCRYRRKKCVENTFPICGACARLNLKCIRDSTRDVVPPSWVDRKQQSSQKAKGVVIVDGSSQHVTHYFPLCPPAPSAERGEPPQKRQVMRYYIEILSQFLTVNEQFNSFLSAWLPMAMESSVLYDALVAFASGHLSLSDSKYKVSAIEAHSTAMNNLAVALSAPQHDSTWYETKVATCLAFVIGEVCVGRYNGWYTHLSGAKLLIEGATADTASGATLRGPEVFKKSSEGQWILRNFAYHDIVASVTLRKRPLLDGSYLDGITDVVDTYLGVATGLLRYVSILCVLDEETRLEQALPDDELERRRARFHATCADVEHELQNWHCRADASDQLAALAHAFRSAVLIFLYRLVRTRLEEEGPSASHDWVSTVGGWDMLPTKIRTQVSNILRHVDDIPVGSHAESAILFPMFLAGGEATEEEHIDLVRVRLQKTLEKRRFQNIALSLDTLEDLWRRRRELDGVRVDWTDVLDSSKGPLLLTQIPECFLIFRAIIIVNKQPADSFRRRPFKATMTMATVSSAGVKLATPLTEARHHPAINPTDTPAASAVLHRTLKSSPPQVVAADGKYLTFADGQTILDTTCGAAVSCIGNNNQRVKQAMVAQIEKFSYCNSMFFGHPIGEELAGELIRGTDGVMTKAYIMCSGSEAMEAAMKMARQYYVETNEPKRINFIAREGSYHGTTLGSLSMSGHVARRSLFTDMLLPNIGRVSACNTYRGLREGQTEEEYVVQLADELDRKFQEMGPETVCAFVAEPVVGATLGCVPAVPGYFKAMKKVCEKYGALFILDEVMSGMGRCGTLHAWQHEGVTPDIQTLAKGLGGGYAPVAGLLLNKRVADGIANGTGAFSHGHTYQGHPVGCAAALEVQRIIREENLIANVRKQGALLEKLLHEYLDDHPNVGNIRGRGLFWGIEFVADKTTKEPFPRSADIANKIHLTGFTEMNISLYPGTGTKDGMLGDHALLAPAYTSTEDEIRLIAEKTRDTIVRAFSQAE</sequence>
<reference evidence="7" key="2">
    <citation type="journal article" date="2019" name="Mol. Plant Microbe Interact.">
        <title>Genome sequence resources for four phytopathogenic fungi from the Colletotrichum orbiculare species complex.</title>
        <authorList>
            <person name="Gan P."/>
            <person name="Tsushima A."/>
            <person name="Narusaka M."/>
            <person name="Narusaka Y."/>
            <person name="Takano Y."/>
            <person name="Kubo Y."/>
            <person name="Shirasu K."/>
        </authorList>
    </citation>
    <scope>GENOME REANNOTATION</scope>
    <source>
        <strain evidence="7">104-T / ATCC 96160 / CBS 514.97 / LARS 414 / MAFF 240422</strain>
    </source>
</reference>
<keyword evidence="3" id="KW-0663">Pyridoxal phosphate</keyword>
<dbReference type="PROSITE" id="PS00463">
    <property type="entry name" value="ZN2_CY6_FUNGAL_1"/>
    <property type="match status" value="1"/>
</dbReference>